<organism evidence="1 2">
    <name type="scientific">Tumidithrix elongata BACA0141</name>
    <dbReference type="NCBI Taxonomy" id="2716417"/>
    <lineage>
        <taxon>Bacteria</taxon>
        <taxon>Bacillati</taxon>
        <taxon>Cyanobacteriota</taxon>
        <taxon>Cyanophyceae</taxon>
        <taxon>Pseudanabaenales</taxon>
        <taxon>Pseudanabaenaceae</taxon>
        <taxon>Tumidithrix</taxon>
        <taxon>Tumidithrix elongata</taxon>
    </lineage>
</organism>
<accession>A0AAW9Q9H9</accession>
<dbReference type="EMBL" id="JAZBJZ010000180">
    <property type="protein sequence ID" value="MEE3719858.1"/>
    <property type="molecule type" value="Genomic_DNA"/>
</dbReference>
<proteinExistence type="predicted"/>
<evidence type="ECO:0000313" key="2">
    <source>
        <dbReference type="Proteomes" id="UP001333818"/>
    </source>
</evidence>
<reference evidence="1" key="1">
    <citation type="submission" date="2024-01" db="EMBL/GenBank/DDBJ databases">
        <title>Bank of Algae and Cyanobacteria of the Azores (BACA) strain genomes.</title>
        <authorList>
            <person name="Luz R."/>
            <person name="Cordeiro R."/>
            <person name="Fonseca A."/>
            <person name="Goncalves V."/>
        </authorList>
    </citation>
    <scope>NUCLEOTIDE SEQUENCE</scope>
    <source>
        <strain evidence="1">BACA0141</strain>
    </source>
</reference>
<name>A0AAW9Q9H9_9CYAN</name>
<keyword evidence="2" id="KW-1185">Reference proteome</keyword>
<dbReference type="RefSeq" id="WP_330486294.1">
    <property type="nucleotide sequence ID" value="NZ_JAZBJZ010000180.1"/>
</dbReference>
<evidence type="ECO:0000313" key="1">
    <source>
        <dbReference type="EMBL" id="MEE3719858.1"/>
    </source>
</evidence>
<dbReference type="AlphaFoldDB" id="A0AAW9Q9H9"/>
<sequence length="197" mass="23317">MNLYFLVEGKSEFNLYPKWLTYLLPDFTRVDEFDRISDRNYFIFQGGGQPEIIEEHLPNAIRDINSLSSNDNKYDYLLFCLDAEEQTIDELKTEILTSLCSKKDIDLSKLELVLIIQNRCIETWLLGNRNFVPTQFGNTPLDECEPFLTYRNYYDVRDKDPELMGIYDNEKFRTHAQFHEAYLKAVFKANTSDSFRK</sequence>
<evidence type="ECO:0008006" key="3">
    <source>
        <dbReference type="Google" id="ProtNLM"/>
    </source>
</evidence>
<protein>
    <recommendedName>
        <fullName evidence="3">DUF4276 family protein</fullName>
    </recommendedName>
</protein>
<comment type="caution">
    <text evidence="1">The sequence shown here is derived from an EMBL/GenBank/DDBJ whole genome shotgun (WGS) entry which is preliminary data.</text>
</comment>
<dbReference type="Proteomes" id="UP001333818">
    <property type="component" value="Unassembled WGS sequence"/>
</dbReference>
<gene>
    <name evidence="1" type="ORF">V2H45_24255</name>
</gene>